<dbReference type="RefSeq" id="WP_013680391.1">
    <property type="nucleotide sequence ID" value="NC_015315.1"/>
</dbReference>
<proteinExistence type="predicted"/>
<organism evidence="1 2">
    <name type="scientific">Thermoproteus uzoniensis (strain 768-20)</name>
    <dbReference type="NCBI Taxonomy" id="999630"/>
    <lineage>
        <taxon>Archaea</taxon>
        <taxon>Thermoproteota</taxon>
        <taxon>Thermoprotei</taxon>
        <taxon>Thermoproteales</taxon>
        <taxon>Thermoproteaceae</taxon>
        <taxon>Thermoproteus</taxon>
    </lineage>
</organism>
<sequence length="307" mass="35312">MAAEVREAIVKTGAEVEDGVLATMPRSLKYTAAQIRSIIESYKSSDISTIINNLSNIRNIEDVILYITILSYLVGNNIKGNGMLEAYSREFEKMDSISASKLRHLLTNVLGEEAPINIHVNKILKIIEFLKHKKGTYLWILKEKRLDRFEKDVREFVFENNGGYSIDRGIKLFIRIFIDKNTIPLAYKIAYNKNEVRKYKIHGDFYTTLVAMRSGSFEDVDSPTASKIKQRVARALICRSRKERCDPLRIRLKSVRGLVRTIAYLSGDPIAFERGAYHIGKNYCARLRCEECPIRNVCKKYIFIEVK</sequence>
<reference evidence="1 2" key="1">
    <citation type="journal article" date="2011" name="J. Bacteriol.">
        <title>Complete genome sequence of the thermoacidophilic crenarchaeon Thermoproteus uzoniensis 768-20.</title>
        <authorList>
            <person name="Mardanov A.V."/>
            <person name="Gumerov V.M."/>
            <person name="Beletsky A.V."/>
            <person name="Prokofeva M.I."/>
            <person name="Bonch-Osmolovskaya E.A."/>
            <person name="Ravin N.V."/>
            <person name="Skryabin K.G."/>
        </authorList>
    </citation>
    <scope>NUCLEOTIDE SEQUENCE [LARGE SCALE GENOMIC DNA]</scope>
    <source>
        <strain evidence="1 2">768-20</strain>
    </source>
</reference>
<reference key="2">
    <citation type="submission" date="2011-03" db="EMBL/GenBank/DDBJ databases">
        <title>Complete genome sequence of the thermoacidophilic crenarchaeon Thermoproteus uzoniensis 768-20.</title>
        <authorList>
            <person name="Mardanov A.V."/>
            <person name="Gumerov V.M."/>
            <person name="Beletsky A.V."/>
            <person name="Prokofeva M.I."/>
            <person name="Bonch-Osmolovskaya E.A."/>
            <person name="Ravin N.V."/>
            <person name="Skryabin K.G."/>
        </authorList>
    </citation>
    <scope>NUCLEOTIDE SEQUENCE</scope>
    <source>
        <strain>768-20</strain>
    </source>
</reference>
<dbReference type="OrthoDB" id="26849at2157"/>
<protein>
    <submittedName>
        <fullName evidence="1">Uncharacterized protein</fullName>
    </submittedName>
</protein>
<gene>
    <name evidence="1" type="ordered locus">TUZN_1589</name>
</gene>
<dbReference type="HOGENOM" id="CLU_904953_0_0_2"/>
<dbReference type="EMBL" id="CP002590">
    <property type="protein sequence ID" value="AEA13056.1"/>
    <property type="molecule type" value="Genomic_DNA"/>
</dbReference>
<keyword evidence="2" id="KW-1185">Reference proteome</keyword>
<dbReference type="KEGG" id="tuz:TUZN_1589"/>
<evidence type="ECO:0000313" key="1">
    <source>
        <dbReference type="EMBL" id="AEA13056.1"/>
    </source>
</evidence>
<dbReference type="eggNOG" id="arCOG05459">
    <property type="taxonomic scope" value="Archaea"/>
</dbReference>
<dbReference type="AlphaFoldDB" id="F2L2K8"/>
<accession>F2L2K8</accession>
<name>F2L2K8_THEU7</name>
<evidence type="ECO:0000313" key="2">
    <source>
        <dbReference type="Proteomes" id="UP000008138"/>
    </source>
</evidence>
<dbReference type="Proteomes" id="UP000008138">
    <property type="component" value="Chromosome"/>
</dbReference>
<dbReference type="GeneID" id="10361109"/>
<dbReference type="STRING" id="999630.TUZN_1589"/>